<protein>
    <submittedName>
        <fullName evidence="1">Uncharacterized protein</fullName>
    </submittedName>
</protein>
<proteinExistence type="predicted"/>
<accession>A0AAV7H2Z3</accession>
<dbReference type="EMBL" id="JAGFBR010000009">
    <property type="protein sequence ID" value="KAH0461900.1"/>
    <property type="molecule type" value="Genomic_DNA"/>
</dbReference>
<dbReference type="AlphaFoldDB" id="A0AAV7H2Z3"/>
<keyword evidence="2" id="KW-1185">Reference proteome</keyword>
<reference evidence="1 2" key="1">
    <citation type="journal article" date="2021" name="Hortic Res">
        <title>Chromosome-scale assembly of the Dendrobium chrysotoxum genome enhances the understanding of orchid evolution.</title>
        <authorList>
            <person name="Zhang Y."/>
            <person name="Zhang G.Q."/>
            <person name="Zhang D."/>
            <person name="Liu X.D."/>
            <person name="Xu X.Y."/>
            <person name="Sun W.H."/>
            <person name="Yu X."/>
            <person name="Zhu X."/>
            <person name="Wang Z.W."/>
            <person name="Zhao X."/>
            <person name="Zhong W.Y."/>
            <person name="Chen H."/>
            <person name="Yin W.L."/>
            <person name="Huang T."/>
            <person name="Niu S.C."/>
            <person name="Liu Z.J."/>
        </authorList>
    </citation>
    <scope>NUCLEOTIDE SEQUENCE [LARGE SCALE GENOMIC DNA]</scope>
    <source>
        <strain evidence="1">Lindl</strain>
    </source>
</reference>
<organism evidence="1 2">
    <name type="scientific">Dendrobium chrysotoxum</name>
    <name type="common">Orchid</name>
    <dbReference type="NCBI Taxonomy" id="161865"/>
    <lineage>
        <taxon>Eukaryota</taxon>
        <taxon>Viridiplantae</taxon>
        <taxon>Streptophyta</taxon>
        <taxon>Embryophyta</taxon>
        <taxon>Tracheophyta</taxon>
        <taxon>Spermatophyta</taxon>
        <taxon>Magnoliopsida</taxon>
        <taxon>Liliopsida</taxon>
        <taxon>Asparagales</taxon>
        <taxon>Orchidaceae</taxon>
        <taxon>Epidendroideae</taxon>
        <taxon>Malaxideae</taxon>
        <taxon>Dendrobiinae</taxon>
        <taxon>Dendrobium</taxon>
    </lineage>
</organism>
<evidence type="ECO:0000313" key="2">
    <source>
        <dbReference type="Proteomes" id="UP000775213"/>
    </source>
</evidence>
<dbReference type="Proteomes" id="UP000775213">
    <property type="component" value="Unassembled WGS sequence"/>
</dbReference>
<evidence type="ECO:0000313" key="1">
    <source>
        <dbReference type="EMBL" id="KAH0461900.1"/>
    </source>
</evidence>
<comment type="caution">
    <text evidence="1">The sequence shown here is derived from an EMBL/GenBank/DDBJ whole genome shotgun (WGS) entry which is preliminary data.</text>
</comment>
<name>A0AAV7H2Z3_DENCH</name>
<sequence>MLAIITGYTAVGDVKFENFIFAQVWNEDVVSWTATIVANANAGNMESARKLYDILPLKKVFS</sequence>
<gene>
    <name evidence="1" type="ORF">IEQ34_009475</name>
</gene>